<keyword evidence="2" id="KW-1185">Reference proteome</keyword>
<accession>A0A7D9EUM0</accession>
<dbReference type="AlphaFoldDB" id="A0A7D9EUM0"/>
<organism evidence="1 2">
    <name type="scientific">Paramuricea clavata</name>
    <name type="common">Red gorgonian</name>
    <name type="synonym">Violescent sea-whip</name>
    <dbReference type="NCBI Taxonomy" id="317549"/>
    <lineage>
        <taxon>Eukaryota</taxon>
        <taxon>Metazoa</taxon>
        <taxon>Cnidaria</taxon>
        <taxon>Anthozoa</taxon>
        <taxon>Octocorallia</taxon>
        <taxon>Malacalcyonacea</taxon>
        <taxon>Plexauridae</taxon>
        <taxon>Paramuricea</taxon>
    </lineage>
</organism>
<dbReference type="Proteomes" id="UP001152795">
    <property type="component" value="Unassembled WGS sequence"/>
</dbReference>
<dbReference type="EMBL" id="CACRXK020008919">
    <property type="protein sequence ID" value="CAB4015978.1"/>
    <property type="molecule type" value="Genomic_DNA"/>
</dbReference>
<evidence type="ECO:0000313" key="1">
    <source>
        <dbReference type="EMBL" id="CAB4015978.1"/>
    </source>
</evidence>
<gene>
    <name evidence="1" type="ORF">PACLA_8A086402</name>
</gene>
<proteinExistence type="predicted"/>
<reference evidence="1" key="1">
    <citation type="submission" date="2020-04" db="EMBL/GenBank/DDBJ databases">
        <authorList>
            <person name="Alioto T."/>
            <person name="Alioto T."/>
            <person name="Gomez Garrido J."/>
        </authorList>
    </citation>
    <scope>NUCLEOTIDE SEQUENCE</scope>
    <source>
        <strain evidence="1">A484AB</strain>
    </source>
</reference>
<protein>
    <submittedName>
        <fullName evidence="1">Uncharacterized protein</fullName>
    </submittedName>
</protein>
<evidence type="ECO:0000313" key="2">
    <source>
        <dbReference type="Proteomes" id="UP001152795"/>
    </source>
</evidence>
<comment type="caution">
    <text evidence="1">The sequence shown here is derived from an EMBL/GenBank/DDBJ whole genome shotgun (WGS) entry which is preliminary data.</text>
</comment>
<name>A0A7D9EUM0_PARCT</name>
<sequence length="265" mass="30602">MSSFYELILKKQQEGLRERQIFSELYDGIAEWALTTAATNSGASTSKATDIEKKEKREPLAKTKDGFLDRILIGSVKPHLLYEEEVEEWCGKLMKYKMRGFTEIYKSIFEMHKSGKIYAYSPEAKKMFIEYSDPISSKMNAQWDSGSNCIDNFSKDKRNFTSNEEVQENKEAEVTINDQIQPEMLKIAAQVVDYFTRQGQAFMTLMRPVVPASKSSKRQEPGDPIPVPDMTSNEMLQLFGQWFVWRFSNYGVEDVSINVHPFLQF</sequence>